<dbReference type="SUPFAM" id="SSF53633">
    <property type="entry name" value="Carbamate kinase-like"/>
    <property type="match status" value="1"/>
</dbReference>
<reference evidence="11" key="1">
    <citation type="submission" date="2013-08" db="EMBL/GenBank/DDBJ databases">
        <authorList>
            <person name="Mendez C."/>
            <person name="Richter M."/>
            <person name="Ferrer M."/>
            <person name="Sanchez J."/>
        </authorList>
    </citation>
    <scope>NUCLEOTIDE SEQUENCE</scope>
</reference>
<sequence length="222" mass="23430">MSRPTAASSSGIRPSVVVKLGGSVLTRKRGVEALRPKILARLAGEIATARDRPLVVLHGAGSFGHPGARRFGLTGPPEGRNDRVRGAAIVGTEVRRLHLAVLRALVAAGANPVSAPMATHVLQREGRPVDIDLKPFATVLERGAIPVAFGDVVPDDRWGFSILSADTLAVALATELRPDRVLFVSDVPGVLEPARPGPPRIYPELSEETLRRLRPGAAGVDV</sequence>
<dbReference type="GO" id="GO:0005524">
    <property type="term" value="F:ATP binding"/>
    <property type="evidence" value="ECO:0007669"/>
    <property type="project" value="UniProtKB-KW"/>
</dbReference>
<dbReference type="NCBIfam" id="NF040647">
    <property type="entry name" value="IPPK_Arch"/>
    <property type="match status" value="1"/>
</dbReference>
<evidence type="ECO:0000256" key="5">
    <source>
        <dbReference type="ARBA" id="ARBA00022741"/>
    </source>
</evidence>
<name>T1CMS6_9ZZZZ</name>
<keyword evidence="4" id="KW-0808">Transferase</keyword>
<evidence type="ECO:0000256" key="4">
    <source>
        <dbReference type="ARBA" id="ARBA00022679"/>
    </source>
</evidence>
<keyword evidence="7" id="KW-0067">ATP-binding</keyword>
<evidence type="ECO:0000256" key="7">
    <source>
        <dbReference type="ARBA" id="ARBA00022840"/>
    </source>
</evidence>
<dbReference type="PANTHER" id="PTHR43654:SF1">
    <property type="entry name" value="ISOPENTENYL PHOSPHATE KINASE"/>
    <property type="match status" value="1"/>
</dbReference>
<dbReference type="GO" id="GO:0005829">
    <property type="term" value="C:cytosol"/>
    <property type="evidence" value="ECO:0007669"/>
    <property type="project" value="TreeGrafter"/>
</dbReference>
<evidence type="ECO:0000313" key="11">
    <source>
        <dbReference type="EMBL" id="EQD70240.1"/>
    </source>
</evidence>
<proteinExistence type="inferred from homology"/>
<dbReference type="GO" id="GO:0102043">
    <property type="term" value="F:isopentenyl phosphate kinase activity"/>
    <property type="evidence" value="ECO:0007669"/>
    <property type="project" value="UniProtKB-EC"/>
</dbReference>
<evidence type="ECO:0000256" key="8">
    <source>
        <dbReference type="ARBA" id="ARBA00023229"/>
    </source>
</evidence>
<feature type="domain" description="Aspartate/glutamate/uridylate kinase" evidence="10">
    <location>
        <begin position="16"/>
        <end position="212"/>
    </location>
</feature>
<dbReference type="Pfam" id="PF00696">
    <property type="entry name" value="AA_kinase"/>
    <property type="match status" value="1"/>
</dbReference>
<dbReference type="GO" id="GO:0008299">
    <property type="term" value="P:isoprenoid biosynthetic process"/>
    <property type="evidence" value="ECO:0007669"/>
    <property type="project" value="UniProtKB-KW"/>
</dbReference>
<evidence type="ECO:0000256" key="2">
    <source>
        <dbReference type="ARBA" id="ARBA00012908"/>
    </source>
</evidence>
<keyword evidence="5" id="KW-0547">Nucleotide-binding</keyword>
<evidence type="ECO:0000256" key="3">
    <source>
        <dbReference type="ARBA" id="ARBA00017267"/>
    </source>
</evidence>
<dbReference type="InterPro" id="IPR036393">
    <property type="entry name" value="AceGlu_kinase-like_sf"/>
</dbReference>
<accession>T1CMS6</accession>
<comment type="caution">
    <text evidence="11">The sequence shown here is derived from an EMBL/GenBank/DDBJ whole genome shotgun (WGS) entry which is preliminary data.</text>
</comment>
<dbReference type="PANTHER" id="PTHR43654">
    <property type="entry name" value="GLUTAMATE 5-KINASE"/>
    <property type="match status" value="1"/>
</dbReference>
<feature type="non-terminal residue" evidence="11">
    <location>
        <position position="222"/>
    </location>
</feature>
<dbReference type="InterPro" id="IPR024192">
    <property type="entry name" value="Fosfomycin_R_FomA-type"/>
</dbReference>
<keyword evidence="6 11" id="KW-0418">Kinase</keyword>
<dbReference type="InterPro" id="IPR001048">
    <property type="entry name" value="Asp/Glu/Uridylate_kinase"/>
</dbReference>
<evidence type="ECO:0000256" key="6">
    <source>
        <dbReference type="ARBA" id="ARBA00022777"/>
    </source>
</evidence>
<evidence type="ECO:0000256" key="9">
    <source>
        <dbReference type="ARBA" id="ARBA00049063"/>
    </source>
</evidence>
<organism evidence="11">
    <name type="scientific">mine drainage metagenome</name>
    <dbReference type="NCBI Taxonomy" id="410659"/>
    <lineage>
        <taxon>unclassified sequences</taxon>
        <taxon>metagenomes</taxon>
        <taxon>ecological metagenomes</taxon>
    </lineage>
</organism>
<dbReference type="AlphaFoldDB" id="T1CMS6"/>
<reference evidence="11" key="2">
    <citation type="journal article" date="2014" name="ISME J.">
        <title>Microbial stratification in low pH oxic and suboxic macroscopic growths along an acid mine drainage.</title>
        <authorList>
            <person name="Mendez-Garcia C."/>
            <person name="Mesa V."/>
            <person name="Sprenger R.R."/>
            <person name="Richter M."/>
            <person name="Diez M.S."/>
            <person name="Solano J."/>
            <person name="Bargiela R."/>
            <person name="Golyshina O.V."/>
            <person name="Manteca A."/>
            <person name="Ramos J.L."/>
            <person name="Gallego J.R."/>
            <person name="Llorente I."/>
            <person name="Martins Dos Santos V.A."/>
            <person name="Jensen O.N."/>
            <person name="Pelaez A.I."/>
            <person name="Sanchez J."/>
            <person name="Ferrer M."/>
        </authorList>
    </citation>
    <scope>NUCLEOTIDE SEQUENCE</scope>
</reference>
<gene>
    <name evidence="11" type="ORF">B1B_05115</name>
</gene>
<dbReference type="EMBL" id="AUZY01003214">
    <property type="protein sequence ID" value="EQD70240.1"/>
    <property type="molecule type" value="Genomic_DNA"/>
</dbReference>
<comment type="catalytic activity">
    <reaction evidence="9">
        <text>isopentenyl phosphate + ATP = isopentenyl diphosphate + ADP</text>
        <dbReference type="Rhea" id="RHEA:33963"/>
        <dbReference type="ChEBI" id="CHEBI:30616"/>
        <dbReference type="ChEBI" id="CHEBI:65078"/>
        <dbReference type="ChEBI" id="CHEBI:128769"/>
        <dbReference type="ChEBI" id="CHEBI:456216"/>
        <dbReference type="EC" id="2.7.4.26"/>
    </reaction>
</comment>
<evidence type="ECO:0000256" key="1">
    <source>
        <dbReference type="ARBA" id="ARBA00010540"/>
    </source>
</evidence>
<protein>
    <recommendedName>
        <fullName evidence="3">Isopentenyl phosphate kinase</fullName>
        <ecNumber evidence="2">2.7.4.26</ecNumber>
    </recommendedName>
</protein>
<dbReference type="GO" id="GO:0004349">
    <property type="term" value="F:glutamate 5-kinase activity"/>
    <property type="evidence" value="ECO:0007669"/>
    <property type="project" value="TreeGrafter"/>
</dbReference>
<dbReference type="EC" id="2.7.4.26" evidence="2"/>
<keyword evidence="8" id="KW-0414">Isoprene biosynthesis</keyword>
<dbReference type="Gene3D" id="3.40.1160.10">
    <property type="entry name" value="Acetylglutamate kinase-like"/>
    <property type="match status" value="1"/>
</dbReference>
<evidence type="ECO:0000259" key="10">
    <source>
        <dbReference type="Pfam" id="PF00696"/>
    </source>
</evidence>
<comment type="similarity">
    <text evidence="1">Belongs to the isopentenyl phosphate kinase family.</text>
</comment>